<reference evidence="7 8" key="1">
    <citation type="journal article" date="2023" name="Sci. Data">
        <title>Genome assembly of the Korean intertidal mud-creeper Batillaria attramentaria.</title>
        <authorList>
            <person name="Patra A.K."/>
            <person name="Ho P.T."/>
            <person name="Jun S."/>
            <person name="Lee S.J."/>
            <person name="Kim Y."/>
            <person name="Won Y.J."/>
        </authorList>
    </citation>
    <scope>NUCLEOTIDE SEQUENCE [LARGE SCALE GENOMIC DNA]</scope>
    <source>
        <strain evidence="7">Wonlab-2016</strain>
    </source>
</reference>
<protein>
    <recommendedName>
        <fullName evidence="6">TIR domain-containing protein</fullName>
    </recommendedName>
</protein>
<dbReference type="PANTHER" id="PTHR24365:SF541">
    <property type="entry name" value="PROTEIN TOLL-RELATED"/>
    <property type="match status" value="1"/>
</dbReference>
<evidence type="ECO:0000256" key="5">
    <source>
        <dbReference type="ARBA" id="ARBA00023136"/>
    </source>
</evidence>
<comment type="subcellular location">
    <subcellularLocation>
        <location evidence="1">Membrane</location>
    </subcellularLocation>
</comment>
<proteinExistence type="predicted"/>
<keyword evidence="3" id="KW-0732">Signal</keyword>
<evidence type="ECO:0000313" key="7">
    <source>
        <dbReference type="EMBL" id="KAK7498667.1"/>
    </source>
</evidence>
<dbReference type="SUPFAM" id="SSF52200">
    <property type="entry name" value="Toll/Interleukin receptor TIR domain"/>
    <property type="match status" value="1"/>
</dbReference>
<comment type="caution">
    <text evidence="7">The sequence shown here is derived from an EMBL/GenBank/DDBJ whole genome shotgun (WGS) entry which is preliminary data.</text>
</comment>
<evidence type="ECO:0000256" key="4">
    <source>
        <dbReference type="ARBA" id="ARBA00022989"/>
    </source>
</evidence>
<gene>
    <name evidence="7" type="ORF">BaRGS_00010044</name>
</gene>
<evidence type="ECO:0000256" key="1">
    <source>
        <dbReference type="ARBA" id="ARBA00004370"/>
    </source>
</evidence>
<evidence type="ECO:0000313" key="8">
    <source>
        <dbReference type="Proteomes" id="UP001519460"/>
    </source>
</evidence>
<keyword evidence="8" id="KW-1185">Reference proteome</keyword>
<dbReference type="EMBL" id="JACVVK020000049">
    <property type="protein sequence ID" value="KAK7498667.1"/>
    <property type="molecule type" value="Genomic_DNA"/>
</dbReference>
<keyword evidence="5" id="KW-0472">Membrane</keyword>
<accession>A0ABD0LH43</accession>
<dbReference type="AlphaFoldDB" id="A0ABD0LH43"/>
<dbReference type="PROSITE" id="PS50104">
    <property type="entry name" value="TIR"/>
    <property type="match status" value="1"/>
</dbReference>
<dbReference type="InterPro" id="IPR035897">
    <property type="entry name" value="Toll_tir_struct_dom_sf"/>
</dbReference>
<keyword evidence="2" id="KW-0812">Transmembrane</keyword>
<evidence type="ECO:0000256" key="3">
    <source>
        <dbReference type="ARBA" id="ARBA00022729"/>
    </source>
</evidence>
<keyword evidence="4" id="KW-1133">Transmembrane helix</keyword>
<sequence>MGIRACPHAGQYIASNIVDSVQRSRRTLVVLTRALLASDWCHYELQMALMEAAETGRDVLLFLLYEHVPSHELPREVLFNIQASSYIEFPHTESDRGLFWDRLADALRR</sequence>
<name>A0ABD0LH43_9CAEN</name>
<dbReference type="Gene3D" id="3.40.50.10140">
    <property type="entry name" value="Toll/interleukin-1 receptor homology (TIR) domain"/>
    <property type="match status" value="1"/>
</dbReference>
<evidence type="ECO:0000256" key="2">
    <source>
        <dbReference type="ARBA" id="ARBA00022692"/>
    </source>
</evidence>
<organism evidence="7 8">
    <name type="scientific">Batillaria attramentaria</name>
    <dbReference type="NCBI Taxonomy" id="370345"/>
    <lineage>
        <taxon>Eukaryota</taxon>
        <taxon>Metazoa</taxon>
        <taxon>Spiralia</taxon>
        <taxon>Lophotrochozoa</taxon>
        <taxon>Mollusca</taxon>
        <taxon>Gastropoda</taxon>
        <taxon>Caenogastropoda</taxon>
        <taxon>Sorbeoconcha</taxon>
        <taxon>Cerithioidea</taxon>
        <taxon>Batillariidae</taxon>
        <taxon>Batillaria</taxon>
    </lineage>
</organism>
<dbReference type="PANTHER" id="PTHR24365">
    <property type="entry name" value="TOLL-LIKE RECEPTOR"/>
    <property type="match status" value="1"/>
</dbReference>
<feature type="domain" description="TIR" evidence="6">
    <location>
        <begin position="1"/>
        <end position="107"/>
    </location>
</feature>
<dbReference type="InterPro" id="IPR000157">
    <property type="entry name" value="TIR_dom"/>
</dbReference>
<evidence type="ECO:0000259" key="6">
    <source>
        <dbReference type="PROSITE" id="PS50104"/>
    </source>
</evidence>
<dbReference type="Pfam" id="PF01582">
    <property type="entry name" value="TIR"/>
    <property type="match status" value="1"/>
</dbReference>
<dbReference type="Proteomes" id="UP001519460">
    <property type="component" value="Unassembled WGS sequence"/>
</dbReference>
<dbReference type="GO" id="GO:0016020">
    <property type="term" value="C:membrane"/>
    <property type="evidence" value="ECO:0007669"/>
    <property type="project" value="UniProtKB-SubCell"/>
</dbReference>